<evidence type="ECO:0000313" key="3">
    <source>
        <dbReference type="Proteomes" id="UP000689195"/>
    </source>
</evidence>
<dbReference type="OrthoDB" id="369831at2759"/>
<evidence type="ECO:0000259" key="1">
    <source>
        <dbReference type="PROSITE" id="PS51644"/>
    </source>
</evidence>
<accession>A0A8S1SNF7</accession>
<organism evidence="2 3">
    <name type="scientific">Paramecium pentaurelia</name>
    <dbReference type="NCBI Taxonomy" id="43138"/>
    <lineage>
        <taxon>Eukaryota</taxon>
        <taxon>Sar</taxon>
        <taxon>Alveolata</taxon>
        <taxon>Ciliophora</taxon>
        <taxon>Intramacronucleata</taxon>
        <taxon>Oligohymenophorea</taxon>
        <taxon>Peniculida</taxon>
        <taxon>Parameciidae</taxon>
        <taxon>Paramecium</taxon>
    </lineage>
</organism>
<dbReference type="Proteomes" id="UP000689195">
    <property type="component" value="Unassembled WGS sequence"/>
</dbReference>
<dbReference type="PROSITE" id="PS51644">
    <property type="entry name" value="HTH_OST"/>
    <property type="match status" value="2"/>
</dbReference>
<comment type="caution">
    <text evidence="2">The sequence shown here is derived from an EMBL/GenBank/DDBJ whole genome shotgun (WGS) entry which is preliminary data.</text>
</comment>
<proteinExistence type="predicted"/>
<gene>
    <name evidence="2" type="ORF">PPENT_87.1.T0090376</name>
</gene>
<name>A0A8S1SNF7_9CILI</name>
<sequence length="667" mass="78790">MQYQQQISLSTGKSINQPKNIIEDSLLQFLNESNYLEIESSQENHQKLINCQTEPILQTKESCISNSYTLSNNKFNFLTYEILEWETLYNTLPSEIYHFLTLLKSQCYTGTIIYTIEQIDGLIKQSQINIKNQLEFFNQILDKGWISKKIRNFNGTKINFYALAVKKLTYENLFWVIKSIKKDLITPTERLVQSRIKECYGFKYSRYEWNHIINYIKSSKQVTKFGSSFGKSVELPIIQVIKIKDPLIQEETQGIYFQKQNWHVEDEFQQDLDQKQEWNIFIEYLQSIFDKNSVQNNKILKSGRYGCAQFIKLLGPKKLRELSLGRLTLYMQMAVNKNHIRNTKTVLVQDNREKSEYTTDSSLDGDPYIKMKIKELQEQLIQLLLENLDGVLLTQIPTLLKKRVSFELNLIELGFPKLRNFIETVKDVIQIENNGRNNVIAKLNQTKFWNKNQNLLKNILSKHKYGISINQLYYDLSQLLGEWFNYQKFQCQSFFQFLQNYAENILIIVCQKGNQYLIYEKDLRFLPPPTSRYEINDQQFDHILSETFQCNFGFSFLQSSFSNSWLGKAEDSKLRYKSLQGIEDSHQEIKENLKFIDEMLGYEKIQNETYSIQDWSEKSMNPLEMLSSINYGYSEIQTDFDLTKELQISLSQQAPQQSIQQQESKKY</sequence>
<feature type="domain" description="HTH OST-type" evidence="1">
    <location>
        <begin position="448"/>
        <end position="522"/>
    </location>
</feature>
<dbReference type="InterPro" id="IPR025605">
    <property type="entry name" value="OST-HTH/LOTUS_dom"/>
</dbReference>
<dbReference type="Pfam" id="PF14418">
    <property type="entry name" value="OHA"/>
    <property type="match status" value="1"/>
</dbReference>
<dbReference type="Pfam" id="PF12872">
    <property type="entry name" value="OST-HTH"/>
    <property type="match status" value="2"/>
</dbReference>
<evidence type="ECO:0000313" key="2">
    <source>
        <dbReference type="EMBL" id="CAD8140976.1"/>
    </source>
</evidence>
<keyword evidence="3" id="KW-1185">Reference proteome</keyword>
<dbReference type="AlphaFoldDB" id="A0A8S1SNF7"/>
<dbReference type="EMBL" id="CAJJDO010000009">
    <property type="protein sequence ID" value="CAD8140976.1"/>
    <property type="molecule type" value="Genomic_DNA"/>
</dbReference>
<protein>
    <recommendedName>
        <fullName evidence="1">HTH OST-type domain-containing protein</fullName>
    </recommendedName>
</protein>
<feature type="domain" description="HTH OST-type" evidence="1">
    <location>
        <begin position="372"/>
        <end position="445"/>
    </location>
</feature>
<dbReference type="InterPro" id="IPR025677">
    <property type="entry name" value="OST-HTH-assoc_dom"/>
</dbReference>
<reference evidence="2" key="1">
    <citation type="submission" date="2021-01" db="EMBL/GenBank/DDBJ databases">
        <authorList>
            <consortium name="Genoscope - CEA"/>
            <person name="William W."/>
        </authorList>
    </citation>
    <scope>NUCLEOTIDE SEQUENCE</scope>
</reference>